<dbReference type="InterPro" id="IPR051679">
    <property type="entry name" value="DASS-Related_Transporters"/>
</dbReference>
<comment type="subcellular location">
    <subcellularLocation>
        <location evidence="1">Cell membrane</location>
        <topology evidence="1">Multi-pass membrane protein</topology>
    </subcellularLocation>
</comment>
<sequence length="383" mass="40357">MALPQGMTEAAAVIFLIFLVGGAFSVVEHTGAFNQGVVWLVKVLGDRTDLVVPICCVTFAACGAVEGMWEEIVPLVPVLLLLVRRAGYDPITAVAMSIGAAAVGVAFSPINPFSVGIAQKVAQLPLLSGLEFRMAVLVAGLVIWTWWTMRHAKGMRTAPEVAFRETTVPLDWRQAAILLMVGATFAVYVFGAVRYDWGFNELGALFFGMGVVAGLLAGLGIDGTARAFVEGFRSMAFAATLIGFARAIFVVLDKGKIVDTVINGMVTPLADLPAVVFALGMTVVQAAISIAIPSTSGRAVLTMPILVPMSDLLGVSRQVTVLAYQFGAGVINHILPTDGTLMAVLALAGVRFDRWFRFAAPACAMLFVLGLLAIAVAVVTGLR</sequence>
<organism evidence="7 8">
    <name type="scientific">Luteitalea pratensis</name>
    <dbReference type="NCBI Taxonomy" id="1855912"/>
    <lineage>
        <taxon>Bacteria</taxon>
        <taxon>Pseudomonadati</taxon>
        <taxon>Acidobacteriota</taxon>
        <taxon>Vicinamibacteria</taxon>
        <taxon>Vicinamibacterales</taxon>
        <taxon>Vicinamibacteraceae</taxon>
        <taxon>Luteitalea</taxon>
    </lineage>
</organism>
<feature type="transmembrane region" description="Helical" evidence="6">
    <location>
        <begin position="355"/>
        <end position="382"/>
    </location>
</feature>
<evidence type="ECO:0000256" key="5">
    <source>
        <dbReference type="ARBA" id="ARBA00023136"/>
    </source>
</evidence>
<reference evidence="7 8" key="1">
    <citation type="journal article" date="2016" name="Genome Announc.">
        <title>First Complete Genome Sequence of a Subdivision 6 Acidobacterium Strain.</title>
        <authorList>
            <person name="Huang S."/>
            <person name="Vieira S."/>
            <person name="Bunk B."/>
            <person name="Riedel T."/>
            <person name="Sproer C."/>
            <person name="Overmann J."/>
        </authorList>
    </citation>
    <scope>NUCLEOTIDE SEQUENCE [LARGE SCALE GENOMIC DNA]</scope>
    <source>
        <strain evidence="8">DSM 100886 HEG_-6_39</strain>
    </source>
</reference>
<evidence type="ECO:0000256" key="2">
    <source>
        <dbReference type="ARBA" id="ARBA00022475"/>
    </source>
</evidence>
<accession>A0A143PLD3</accession>
<feature type="transmembrane region" description="Helical" evidence="6">
    <location>
        <begin position="90"/>
        <end position="110"/>
    </location>
</feature>
<keyword evidence="3 6" id="KW-0812">Transmembrane</keyword>
<feature type="transmembrane region" description="Helical" evidence="6">
    <location>
        <begin position="234"/>
        <end position="252"/>
    </location>
</feature>
<feature type="transmembrane region" description="Helical" evidence="6">
    <location>
        <begin position="272"/>
        <end position="292"/>
    </location>
</feature>
<keyword evidence="5 6" id="KW-0472">Membrane</keyword>
<keyword evidence="4 6" id="KW-1133">Transmembrane helix</keyword>
<dbReference type="Pfam" id="PF03606">
    <property type="entry name" value="DcuC"/>
    <property type="match status" value="1"/>
</dbReference>
<keyword evidence="2" id="KW-1003">Cell membrane</keyword>
<keyword evidence="8" id="KW-1185">Reference proteome</keyword>
<dbReference type="STRING" id="1855912.LuPra_02600"/>
<name>A0A143PLD3_LUTPR</name>
<evidence type="ECO:0000256" key="3">
    <source>
        <dbReference type="ARBA" id="ARBA00022692"/>
    </source>
</evidence>
<gene>
    <name evidence="7" type="ORF">LuPra_02600</name>
</gene>
<feature type="transmembrane region" description="Helical" evidence="6">
    <location>
        <begin position="170"/>
        <end position="190"/>
    </location>
</feature>
<protein>
    <submittedName>
        <fullName evidence="7">C4-dicarboxylate anaerobic carrier</fullName>
    </submittedName>
</protein>
<evidence type="ECO:0000313" key="7">
    <source>
        <dbReference type="EMBL" id="AMY09385.1"/>
    </source>
</evidence>
<evidence type="ECO:0000256" key="6">
    <source>
        <dbReference type="SAM" id="Phobius"/>
    </source>
</evidence>
<dbReference type="PANTHER" id="PTHR43652">
    <property type="entry name" value="BASIC AMINO ACID ANTIPORTER YFCC-RELATED"/>
    <property type="match status" value="1"/>
</dbReference>
<dbReference type="AlphaFoldDB" id="A0A143PLD3"/>
<dbReference type="PANTHER" id="PTHR43652:SF2">
    <property type="entry name" value="BASIC AMINO ACID ANTIPORTER YFCC-RELATED"/>
    <property type="match status" value="1"/>
</dbReference>
<dbReference type="GO" id="GO:0005886">
    <property type="term" value="C:plasma membrane"/>
    <property type="evidence" value="ECO:0007669"/>
    <property type="project" value="UniProtKB-SubCell"/>
</dbReference>
<feature type="transmembrane region" description="Helical" evidence="6">
    <location>
        <begin position="130"/>
        <end position="149"/>
    </location>
</feature>
<reference evidence="8" key="2">
    <citation type="submission" date="2016-04" db="EMBL/GenBank/DDBJ databases">
        <title>First Complete Genome Sequence of a Subdivision 6 Acidobacterium.</title>
        <authorList>
            <person name="Huang S."/>
            <person name="Vieira S."/>
            <person name="Bunk B."/>
            <person name="Riedel T."/>
            <person name="Sproeer C."/>
            <person name="Overmann J."/>
        </authorList>
    </citation>
    <scope>NUCLEOTIDE SEQUENCE [LARGE SCALE GENOMIC DNA]</scope>
    <source>
        <strain evidence="8">DSM 100886 HEG_-6_39</strain>
    </source>
</reference>
<proteinExistence type="predicted"/>
<feature type="transmembrane region" description="Helical" evidence="6">
    <location>
        <begin position="202"/>
        <end position="222"/>
    </location>
</feature>
<evidence type="ECO:0000256" key="1">
    <source>
        <dbReference type="ARBA" id="ARBA00004651"/>
    </source>
</evidence>
<evidence type="ECO:0000313" key="8">
    <source>
        <dbReference type="Proteomes" id="UP000076079"/>
    </source>
</evidence>
<dbReference type="Proteomes" id="UP000076079">
    <property type="component" value="Chromosome"/>
</dbReference>
<dbReference type="EMBL" id="CP015136">
    <property type="protein sequence ID" value="AMY09385.1"/>
    <property type="molecule type" value="Genomic_DNA"/>
</dbReference>
<dbReference type="KEGG" id="abac:LuPra_02600"/>
<evidence type="ECO:0000256" key="4">
    <source>
        <dbReference type="ARBA" id="ARBA00022989"/>
    </source>
</evidence>
<dbReference type="InterPro" id="IPR018385">
    <property type="entry name" value="C4_dicarb_anaerob_car-like"/>
</dbReference>
<dbReference type="PATRIC" id="fig|1813736.3.peg.2744"/>